<feature type="transmembrane region" description="Helical" evidence="2">
    <location>
        <begin position="245"/>
        <end position="262"/>
    </location>
</feature>
<dbReference type="PANTHER" id="PTHR18640">
    <property type="entry name" value="SOLUTE CARRIER FAMILY 10 MEMBER 7"/>
    <property type="match status" value="1"/>
</dbReference>
<dbReference type="PANTHER" id="PTHR18640:SF14">
    <property type="entry name" value="SODIUM BILE ACID SYMPORTER FAMILY"/>
    <property type="match status" value="1"/>
</dbReference>
<dbReference type="EMBL" id="CAXHTA020000006">
    <property type="protein sequence ID" value="CAL5222271.1"/>
    <property type="molecule type" value="Genomic_DNA"/>
</dbReference>
<feature type="compositionally biased region" description="Polar residues" evidence="1">
    <location>
        <begin position="421"/>
        <end position="434"/>
    </location>
</feature>
<proteinExistence type="predicted"/>
<evidence type="ECO:0000256" key="2">
    <source>
        <dbReference type="SAM" id="Phobius"/>
    </source>
</evidence>
<feature type="transmembrane region" description="Helical" evidence="2">
    <location>
        <begin position="108"/>
        <end position="134"/>
    </location>
</feature>
<dbReference type="Proteomes" id="UP001497392">
    <property type="component" value="Unassembled WGS sequence"/>
</dbReference>
<dbReference type="InterPro" id="IPR038770">
    <property type="entry name" value="Na+/solute_symporter_sf"/>
</dbReference>
<feature type="region of interest" description="Disordered" evidence="1">
    <location>
        <begin position="462"/>
        <end position="516"/>
    </location>
</feature>
<feature type="region of interest" description="Disordered" evidence="1">
    <location>
        <begin position="373"/>
        <end position="447"/>
    </location>
</feature>
<feature type="transmembrane region" description="Helical" evidence="2">
    <location>
        <begin position="274"/>
        <end position="295"/>
    </location>
</feature>
<feature type="compositionally biased region" description="Low complexity" evidence="1">
    <location>
        <begin position="435"/>
        <end position="447"/>
    </location>
</feature>
<feature type="compositionally biased region" description="Low complexity" evidence="1">
    <location>
        <begin position="13"/>
        <end position="22"/>
    </location>
</feature>
<feature type="transmembrane region" description="Helical" evidence="2">
    <location>
        <begin position="41"/>
        <end position="64"/>
    </location>
</feature>
<gene>
    <name evidence="3" type="primary">g4610</name>
    <name evidence="3" type="ORF">VP750_LOCUS3930</name>
</gene>
<keyword evidence="2" id="KW-1133">Transmembrane helix</keyword>
<feature type="transmembrane region" description="Helical" evidence="2">
    <location>
        <begin position="76"/>
        <end position="96"/>
    </location>
</feature>
<sequence>MKDSLPLPESSGADTKAPKTTAAQPAKNLGRCDVSLACIKGFVISNFLPLGFLVCIIWMVVWPWPGEQVDSWRLKGYSIVETICIIVIFVISGLVLKTEELLAAIKHPLPLLYGLVAILGITPMLGFATIHIPFQPREFAIGLRVFAIGPSTLAQGQTLVRQAGGNTTLALMLLVLTNTIAVFIAPFLIKAMLASQAAGVKLDSAHLLTNLVITVLAPSIVGKIIRELVPPLARWVSSNRVTMSLLNNGTLIIIVWIQLCSAHERLFQQPFQDIVIIIIGAILLHFVFVAINWPVVALLRIPPKEAIAVLIMSSQKTMPFAVSIIALLPPSLGSKGLLTLPPLVSQISQLFCDIWIARYFAHKIDRENEAEEAASKLPLTKSDVNRSGSAQGAQPSTSADGEHVSQLARLGQGQVDGSHVSGVNGQAASGYNPGSESQLQRTSSQRRSLFRESFGVHTPQYAADCGSIEEPDPSSQRGIDRLSAARTDSRRSLGGAASLSRDKSLSGSFKRTAKRS</sequence>
<feature type="region of interest" description="Disordered" evidence="1">
    <location>
        <begin position="1"/>
        <end position="22"/>
    </location>
</feature>
<feature type="transmembrane region" description="Helical" evidence="2">
    <location>
        <begin position="205"/>
        <end position="225"/>
    </location>
</feature>
<evidence type="ECO:0000313" key="3">
    <source>
        <dbReference type="EMBL" id="CAL5222271.1"/>
    </source>
</evidence>
<reference evidence="3 4" key="1">
    <citation type="submission" date="2024-06" db="EMBL/GenBank/DDBJ databases">
        <authorList>
            <person name="Kraege A."/>
            <person name="Thomma B."/>
        </authorList>
    </citation>
    <scope>NUCLEOTIDE SEQUENCE [LARGE SCALE GENOMIC DNA]</scope>
</reference>
<organism evidence="3 4">
    <name type="scientific">Coccomyxa viridis</name>
    <dbReference type="NCBI Taxonomy" id="1274662"/>
    <lineage>
        <taxon>Eukaryota</taxon>
        <taxon>Viridiplantae</taxon>
        <taxon>Chlorophyta</taxon>
        <taxon>core chlorophytes</taxon>
        <taxon>Trebouxiophyceae</taxon>
        <taxon>Trebouxiophyceae incertae sedis</taxon>
        <taxon>Coccomyxaceae</taxon>
        <taxon>Coccomyxa</taxon>
    </lineage>
</organism>
<evidence type="ECO:0000256" key="1">
    <source>
        <dbReference type="SAM" id="MobiDB-lite"/>
    </source>
</evidence>
<keyword evidence="2" id="KW-0812">Transmembrane</keyword>
<keyword evidence="2" id="KW-0472">Membrane</keyword>
<feature type="compositionally biased region" description="Polar residues" evidence="1">
    <location>
        <begin position="385"/>
        <end position="399"/>
    </location>
</feature>
<keyword evidence="4" id="KW-1185">Reference proteome</keyword>
<accession>A0ABP1FQS0</accession>
<dbReference type="InterPro" id="IPR016833">
    <property type="entry name" value="Put_Na-Bile_cotransptr"/>
</dbReference>
<name>A0ABP1FQS0_9CHLO</name>
<evidence type="ECO:0000313" key="4">
    <source>
        <dbReference type="Proteomes" id="UP001497392"/>
    </source>
</evidence>
<comment type="caution">
    <text evidence="3">The sequence shown here is derived from an EMBL/GenBank/DDBJ whole genome shotgun (WGS) entry which is preliminary data.</text>
</comment>
<dbReference type="Pfam" id="PF13593">
    <property type="entry name" value="SBF_like"/>
    <property type="match status" value="1"/>
</dbReference>
<feature type="transmembrane region" description="Helical" evidence="2">
    <location>
        <begin position="169"/>
        <end position="193"/>
    </location>
</feature>
<dbReference type="Gene3D" id="1.20.1530.20">
    <property type="match status" value="1"/>
</dbReference>
<protein>
    <submittedName>
        <fullName evidence="3">G4610 protein</fullName>
    </submittedName>
</protein>